<proteinExistence type="predicted"/>
<dbReference type="EMBL" id="JBBKTX010000009">
    <property type="protein sequence ID" value="MFK4752566.1"/>
    <property type="molecule type" value="Genomic_DNA"/>
</dbReference>
<dbReference type="Proteomes" id="UP001620597">
    <property type="component" value="Unassembled WGS sequence"/>
</dbReference>
<comment type="caution">
    <text evidence="1">The sequence shown here is derived from an EMBL/GenBank/DDBJ whole genome shotgun (WGS) entry which is preliminary data.</text>
</comment>
<reference evidence="1 2" key="1">
    <citation type="submission" date="2024-03" db="EMBL/GenBank/DDBJ databases">
        <title>High-quality draft genome sequence of Oceanobacter sp. wDCs-4.</title>
        <authorList>
            <person name="Dong C."/>
        </authorList>
    </citation>
    <scope>NUCLEOTIDE SEQUENCE [LARGE SCALE GENOMIC DNA]</scope>
    <source>
        <strain evidence="2">wDCs-4</strain>
    </source>
</reference>
<evidence type="ECO:0000313" key="1">
    <source>
        <dbReference type="EMBL" id="MFK4752566.1"/>
    </source>
</evidence>
<gene>
    <name evidence="1" type="ORF">WG929_09130</name>
</gene>
<dbReference type="RefSeq" id="WP_416205787.1">
    <property type="nucleotide sequence ID" value="NZ_JBBKTX010000009.1"/>
</dbReference>
<dbReference type="Gene3D" id="3.40.50.1240">
    <property type="entry name" value="Phosphoglycerate mutase-like"/>
    <property type="match status" value="1"/>
</dbReference>
<evidence type="ECO:0000313" key="2">
    <source>
        <dbReference type="Proteomes" id="UP001620597"/>
    </source>
</evidence>
<organism evidence="1 2">
    <name type="scientific">Oceanobacter antarcticus</name>
    <dbReference type="NCBI Taxonomy" id="3133425"/>
    <lineage>
        <taxon>Bacteria</taxon>
        <taxon>Pseudomonadati</taxon>
        <taxon>Pseudomonadota</taxon>
        <taxon>Gammaproteobacteria</taxon>
        <taxon>Oceanospirillales</taxon>
        <taxon>Oceanospirillaceae</taxon>
        <taxon>Oceanobacter</taxon>
    </lineage>
</organism>
<dbReference type="InterPro" id="IPR029033">
    <property type="entry name" value="His_PPase_superfam"/>
</dbReference>
<keyword evidence="2" id="KW-1185">Reference proteome</keyword>
<name>A0ABW8NI18_9GAMM</name>
<protein>
    <submittedName>
        <fullName evidence="1">Histidine phosphatase family protein</fullName>
    </submittedName>
</protein>
<dbReference type="SUPFAM" id="SSF53254">
    <property type="entry name" value="Phosphoglycerate mutase-like"/>
    <property type="match status" value="1"/>
</dbReference>
<accession>A0ABW8NI18</accession>
<sequence>MTFQNKTYRFAPNSLSSYLQRILLLMILPVTLQADPALTEAQLWQQLQQPGHFLMMRSARAPGFGDPANFDLADCTTQRNLSDDGEKHASRIGDALRQHGINSAQLFVSQWCRTQNTARLLKLGAINTLAALDKLPHGLDVHRPQQEALDRWINSQAFSTPTLLITHQANITAKTGVHTRSGDLVVLEKNASGNVTVLGKLHID</sequence>